<dbReference type="HOGENOM" id="CLU_655735_0_0_1"/>
<accession>V5E5B0</accession>
<feature type="region of interest" description="Disordered" evidence="2">
    <location>
        <begin position="69"/>
        <end position="97"/>
    </location>
</feature>
<feature type="region of interest" description="Disordered" evidence="2">
    <location>
        <begin position="1"/>
        <end position="21"/>
    </location>
</feature>
<dbReference type="PANTHER" id="PTHR46512:SF1">
    <property type="entry name" value="PEPTIDYLPROLYL ISOMERASE"/>
    <property type="match status" value="1"/>
</dbReference>
<feature type="repeat" description="TPR" evidence="1">
    <location>
        <begin position="101"/>
        <end position="134"/>
    </location>
</feature>
<evidence type="ECO:0000313" key="4">
    <source>
        <dbReference type="Proteomes" id="UP000019377"/>
    </source>
</evidence>
<dbReference type="OrthoDB" id="20835at2759"/>
<dbReference type="GO" id="GO:0044183">
    <property type="term" value="F:protein folding chaperone"/>
    <property type="evidence" value="ECO:0007669"/>
    <property type="project" value="TreeGrafter"/>
</dbReference>
<dbReference type="AlphaFoldDB" id="V5E5B0"/>
<evidence type="ECO:0000256" key="2">
    <source>
        <dbReference type="SAM" id="MobiDB-lite"/>
    </source>
</evidence>
<feature type="compositionally biased region" description="Basic and acidic residues" evidence="2">
    <location>
        <begin position="266"/>
        <end position="283"/>
    </location>
</feature>
<dbReference type="SMART" id="SM00028">
    <property type="entry name" value="TPR"/>
    <property type="match status" value="2"/>
</dbReference>
<keyword evidence="1" id="KW-0802">TPR repeat</keyword>
<dbReference type="InterPro" id="IPR013885">
    <property type="entry name" value="DUF1764_euk"/>
</dbReference>
<feature type="compositionally biased region" description="Low complexity" evidence="2">
    <location>
        <begin position="354"/>
        <end position="367"/>
    </location>
</feature>
<keyword evidence="4" id="KW-1185">Reference proteome</keyword>
<dbReference type="GeneID" id="27421251"/>
<dbReference type="Gene3D" id="1.25.40.10">
    <property type="entry name" value="Tetratricopeptide repeat domain"/>
    <property type="match status" value="1"/>
</dbReference>
<dbReference type="Proteomes" id="UP000019377">
    <property type="component" value="Unassembled WGS sequence"/>
</dbReference>
<dbReference type="Pfam" id="PF08576">
    <property type="entry name" value="DUF1764"/>
    <property type="match status" value="1"/>
</dbReference>
<dbReference type="GO" id="GO:0043066">
    <property type="term" value="P:negative regulation of apoptotic process"/>
    <property type="evidence" value="ECO:0007669"/>
    <property type="project" value="TreeGrafter"/>
</dbReference>
<name>V5E5B0_KALBG</name>
<dbReference type="InterPro" id="IPR011990">
    <property type="entry name" value="TPR-like_helical_dom_sf"/>
</dbReference>
<dbReference type="PROSITE" id="PS50005">
    <property type="entry name" value="TPR"/>
    <property type="match status" value="1"/>
</dbReference>
<dbReference type="PANTHER" id="PTHR46512">
    <property type="entry name" value="PEPTIDYLPROLYL ISOMERASE"/>
    <property type="match status" value="1"/>
</dbReference>
<dbReference type="GO" id="GO:0016020">
    <property type="term" value="C:membrane"/>
    <property type="evidence" value="ECO:0007669"/>
    <property type="project" value="TreeGrafter"/>
</dbReference>
<dbReference type="GO" id="GO:0005829">
    <property type="term" value="C:cytosol"/>
    <property type="evidence" value="ECO:0007669"/>
    <property type="project" value="TreeGrafter"/>
</dbReference>
<evidence type="ECO:0000313" key="3">
    <source>
        <dbReference type="EMBL" id="EST05401.1"/>
    </source>
</evidence>
<proteinExistence type="predicted"/>
<dbReference type="GO" id="GO:0005740">
    <property type="term" value="C:mitochondrial envelope"/>
    <property type="evidence" value="ECO:0007669"/>
    <property type="project" value="TreeGrafter"/>
</dbReference>
<dbReference type="EMBL" id="KI545891">
    <property type="protein sequence ID" value="EST05401.1"/>
    <property type="molecule type" value="Genomic_DNA"/>
</dbReference>
<protein>
    <submittedName>
        <fullName evidence="3">Uncharacterized protein</fullName>
    </submittedName>
</protein>
<evidence type="ECO:0000256" key="1">
    <source>
        <dbReference type="PROSITE-ProRule" id="PRU00339"/>
    </source>
</evidence>
<feature type="region of interest" description="Disordered" evidence="2">
    <location>
        <begin position="216"/>
        <end position="391"/>
    </location>
</feature>
<sequence length="419" mass="44257">MASNIASSSTSSTSTAAATAAGKLRTGLAHKSAGNAAFTAGDIPSALSSYHHAVLYLSGLQNRSILGLMGENSGRHGQPDDLSSDEEEGETPAAQSEKELSMVYSNMAACFLKQEKYERAIQTAEKALKCDSGNAKAKYRKAQAMRLGGDVYAAQRVLREAVEGMKGEKGKEEVVKSFEAELALVDKAISQREGMARNKWKGFLGKNPRVFEVESAAASATTEKEALPSRKTMAKKQKPTSAAPTSEIDDIFGGGSASASASKTKLKTESKSDGKGKTGDGKKAKSSKSGEGASQPAEEQPEKKRKRHDDATSSTNAETTSKAKPKKPKSRAVEVVSDTSAPSHTISQPPPPTSSKSTSRSSSAARKPPADDLDEFTDSRGTSARKRTDDGLRIFTAEELKLGQGGDTPLCPFDCDCCF</sequence>
<reference evidence="4" key="1">
    <citation type="journal article" date="2013" name="Genome Announc.">
        <title>Draft genome sequence of Pseudozyma brasiliensis sp. nov. strain GHG001, a high producer of endo-1,4-xylanase isolated from an insect pest of sugarcane.</title>
        <authorList>
            <person name="Oliveira J.V.D.C."/>
            <person name="dos Santos R.A.C."/>
            <person name="Borges T.A."/>
            <person name="Riano-Pachon D.M."/>
            <person name="Goldman G.H."/>
        </authorList>
    </citation>
    <scope>NUCLEOTIDE SEQUENCE [LARGE SCALE GENOMIC DNA]</scope>
    <source>
        <strain evidence="4">GHG001</strain>
    </source>
</reference>
<dbReference type="InterPro" id="IPR050754">
    <property type="entry name" value="FKBP4/5/8-like"/>
</dbReference>
<dbReference type="eggNOG" id="ENOG502QZUJ">
    <property type="taxonomic scope" value="Eukaryota"/>
</dbReference>
<feature type="compositionally biased region" description="Polar residues" evidence="2">
    <location>
        <begin position="337"/>
        <end position="347"/>
    </location>
</feature>
<dbReference type="GO" id="GO:0012505">
    <property type="term" value="C:endomembrane system"/>
    <property type="evidence" value="ECO:0007669"/>
    <property type="project" value="TreeGrafter"/>
</dbReference>
<dbReference type="InterPro" id="IPR019734">
    <property type="entry name" value="TPR_rpt"/>
</dbReference>
<dbReference type="SUPFAM" id="SSF48452">
    <property type="entry name" value="TPR-like"/>
    <property type="match status" value="1"/>
</dbReference>
<organism evidence="3 4">
    <name type="scientific">Kalmanozyma brasiliensis (strain GHG001)</name>
    <name type="common">Yeast</name>
    <name type="synonym">Pseudozyma brasiliensis</name>
    <dbReference type="NCBI Taxonomy" id="1365824"/>
    <lineage>
        <taxon>Eukaryota</taxon>
        <taxon>Fungi</taxon>
        <taxon>Dikarya</taxon>
        <taxon>Basidiomycota</taxon>
        <taxon>Ustilaginomycotina</taxon>
        <taxon>Ustilaginomycetes</taxon>
        <taxon>Ustilaginales</taxon>
        <taxon>Ustilaginaceae</taxon>
        <taxon>Kalmanozyma</taxon>
    </lineage>
</organism>
<gene>
    <name evidence="3" type="ORF">PSEUBRA_SCAF5g02270</name>
</gene>